<dbReference type="Proteomes" id="UP000319148">
    <property type="component" value="Unassembled WGS sequence"/>
</dbReference>
<dbReference type="AlphaFoldDB" id="A0A501PF27"/>
<accession>A0A501PF27</accession>
<evidence type="ECO:0000313" key="2">
    <source>
        <dbReference type="EMBL" id="TPD59049.1"/>
    </source>
</evidence>
<dbReference type="InterPro" id="IPR036291">
    <property type="entry name" value="NAD(P)-bd_dom_sf"/>
</dbReference>
<organism evidence="2 3">
    <name type="scientific">Emcibacter nanhaiensis</name>
    <dbReference type="NCBI Taxonomy" id="1505037"/>
    <lineage>
        <taxon>Bacteria</taxon>
        <taxon>Pseudomonadati</taxon>
        <taxon>Pseudomonadota</taxon>
        <taxon>Alphaproteobacteria</taxon>
        <taxon>Emcibacterales</taxon>
        <taxon>Emcibacteraceae</taxon>
        <taxon>Emcibacter</taxon>
    </lineage>
</organism>
<dbReference type="SUPFAM" id="SSF51735">
    <property type="entry name" value="NAD(P)-binding Rossmann-fold domains"/>
    <property type="match status" value="1"/>
</dbReference>
<name>A0A501PF27_9PROT</name>
<comment type="similarity">
    <text evidence="1">Belongs to the short-chain dehydrogenases/reductases (SDR) family.</text>
</comment>
<dbReference type="InterPro" id="IPR002347">
    <property type="entry name" value="SDR_fam"/>
</dbReference>
<dbReference type="EMBL" id="VFIY01000015">
    <property type="protein sequence ID" value="TPD59049.1"/>
    <property type="molecule type" value="Genomic_DNA"/>
</dbReference>
<protein>
    <submittedName>
        <fullName evidence="2">Glucose 1-dehydrogenase</fullName>
        <ecNumber evidence="2">1.1.1.47</ecNumber>
    </submittedName>
</protein>
<dbReference type="Pfam" id="PF13561">
    <property type="entry name" value="adh_short_C2"/>
    <property type="match status" value="1"/>
</dbReference>
<dbReference type="Gene3D" id="3.40.50.720">
    <property type="entry name" value="NAD(P)-binding Rossmann-like Domain"/>
    <property type="match status" value="1"/>
</dbReference>
<evidence type="ECO:0000256" key="1">
    <source>
        <dbReference type="ARBA" id="ARBA00006484"/>
    </source>
</evidence>
<proteinExistence type="inferred from homology"/>
<dbReference type="RefSeq" id="WP_139941268.1">
    <property type="nucleotide sequence ID" value="NZ_JBHSYP010000002.1"/>
</dbReference>
<reference evidence="3" key="1">
    <citation type="submission" date="2019-06" db="EMBL/GenBank/DDBJ databases">
        <title>The complete genome of Emcibacter congregatus ZYLT.</title>
        <authorList>
            <person name="Zhao Z."/>
        </authorList>
    </citation>
    <scope>NUCLEOTIDE SEQUENCE [LARGE SCALE GENOMIC DNA]</scope>
    <source>
        <strain evidence="3">MCCC 1A06723</strain>
    </source>
</reference>
<dbReference type="OrthoDB" id="9803333at2"/>
<dbReference type="CDD" id="cd05233">
    <property type="entry name" value="SDR_c"/>
    <property type="match status" value="1"/>
</dbReference>
<dbReference type="EC" id="1.1.1.47" evidence="2"/>
<dbReference type="PRINTS" id="PR00081">
    <property type="entry name" value="GDHRDH"/>
</dbReference>
<dbReference type="PANTHER" id="PTHR43943">
    <property type="entry name" value="DEHYDROGENASE/REDUCTASE (SDR FAMILY) MEMBER 4"/>
    <property type="match status" value="1"/>
</dbReference>
<keyword evidence="2" id="KW-0560">Oxidoreductase</keyword>
<comment type="caution">
    <text evidence="2">The sequence shown here is derived from an EMBL/GenBank/DDBJ whole genome shotgun (WGS) entry which is preliminary data.</text>
</comment>
<dbReference type="GO" id="GO:0047936">
    <property type="term" value="F:glucose 1-dehydrogenase [NAD(P)+] activity"/>
    <property type="evidence" value="ECO:0007669"/>
    <property type="project" value="UniProtKB-EC"/>
</dbReference>
<gene>
    <name evidence="2" type="ORF">FIV46_12505</name>
</gene>
<dbReference type="PANTHER" id="PTHR43943:SF2">
    <property type="entry name" value="DEHYDROGENASE_REDUCTASE 4"/>
    <property type="match status" value="1"/>
</dbReference>
<sequence>MKDFTGKTALVTGSTTGIGLAMAEALAAEGAHVLINSEDAALCDEVAGRLNADGHRATSLLFDLSDSRGLPDFAKKALAVDGKIDCLFCNAGITGSKRRGEEGYEDEVEKVFAINLHHSRILCDHIVPHMAENGGGSVVLTSSLSGLRGNKSIGVYSLTKAAVAQLARDLAVGFGPDNVRVNSISPGLIATGWEKNILSNPEAAERRMRMTPLRRVGQPQEIANAALFLASDKASFITGHNLVVDGGTVITDGN</sequence>
<keyword evidence="3" id="KW-1185">Reference proteome</keyword>
<dbReference type="FunFam" id="3.40.50.720:FF:000084">
    <property type="entry name" value="Short-chain dehydrogenase reductase"/>
    <property type="match status" value="1"/>
</dbReference>
<evidence type="ECO:0000313" key="3">
    <source>
        <dbReference type="Proteomes" id="UP000319148"/>
    </source>
</evidence>
<dbReference type="NCBIfam" id="NF005559">
    <property type="entry name" value="PRK07231.1"/>
    <property type="match status" value="1"/>
</dbReference>